<proteinExistence type="predicted"/>
<feature type="region of interest" description="Disordered" evidence="1">
    <location>
        <begin position="1"/>
        <end position="25"/>
    </location>
</feature>
<dbReference type="KEGG" id="ctae:BGI42_08035"/>
<organism evidence="2 3">
    <name type="scientific">Clostridium taeniosporum</name>
    <dbReference type="NCBI Taxonomy" id="394958"/>
    <lineage>
        <taxon>Bacteria</taxon>
        <taxon>Bacillati</taxon>
        <taxon>Bacillota</taxon>
        <taxon>Clostridia</taxon>
        <taxon>Eubacteriales</taxon>
        <taxon>Clostridiaceae</taxon>
        <taxon>Clostridium</taxon>
    </lineage>
</organism>
<sequence>MRQDSNHKYNNFYNSKMDNEDTKENSTENFTQEDIKELRLLDIQKCAQIISIYADILGYISILESIELVYSKYRNEVDPTTLPNPDIPILEAVNLGIISRSIFTEVGFIRYNDLYQKYINGEITYSLKPNVDINIGNVLGLASSYYILRGLKAISKRNIEQPIIGV</sequence>
<evidence type="ECO:0000256" key="1">
    <source>
        <dbReference type="SAM" id="MobiDB-lite"/>
    </source>
</evidence>
<dbReference type="EMBL" id="CP017253">
    <property type="protein sequence ID" value="AOR23683.1"/>
    <property type="molecule type" value="Genomic_DNA"/>
</dbReference>
<dbReference type="AlphaFoldDB" id="A0A1D7XK17"/>
<dbReference type="OrthoDB" id="1910662at2"/>
<keyword evidence="3" id="KW-1185">Reference proteome</keyword>
<protein>
    <submittedName>
        <fullName evidence="2">Uncharacterized protein</fullName>
    </submittedName>
</protein>
<dbReference type="Proteomes" id="UP000094652">
    <property type="component" value="Chromosome"/>
</dbReference>
<evidence type="ECO:0000313" key="2">
    <source>
        <dbReference type="EMBL" id="AOR23683.1"/>
    </source>
</evidence>
<gene>
    <name evidence="2" type="ORF">BGI42_08035</name>
</gene>
<accession>A0A1D7XK17</accession>
<reference evidence="3" key="1">
    <citation type="submission" date="2016-09" db="EMBL/GenBank/DDBJ databases">
        <title>Genomics of Clostridium taeniosporum, an organism which forms endospores with ribbon-like appendages.</title>
        <authorList>
            <person name="Walker J.R."/>
        </authorList>
    </citation>
    <scope>NUCLEOTIDE SEQUENCE [LARGE SCALE GENOMIC DNA]</scope>
    <source>
        <strain evidence="3">1/k</strain>
    </source>
</reference>
<dbReference type="RefSeq" id="WP_069679834.1">
    <property type="nucleotide sequence ID" value="NZ_CP017253.2"/>
</dbReference>
<name>A0A1D7XK17_9CLOT</name>
<evidence type="ECO:0000313" key="3">
    <source>
        <dbReference type="Proteomes" id="UP000094652"/>
    </source>
</evidence>